<dbReference type="AlphaFoldDB" id="A0A6I6XG37"/>
<reference evidence="2 3" key="1">
    <citation type="submission" date="2020-02" db="EMBL/GenBank/DDBJ databases">
        <title>Pseudomonas Putida W5 Complete Genome Assembly.</title>
        <authorList>
            <person name="Yuan Z.-C."/>
            <person name="Shaw G.A."/>
            <person name="Cusano A.D."/>
            <person name="Caddey B.J."/>
            <person name="Weselowski B.J."/>
        </authorList>
    </citation>
    <scope>NUCLEOTIDE SEQUENCE [LARGE SCALE GENOMIC DNA]</scope>
    <source>
        <strain evidence="2 3">W5</strain>
    </source>
</reference>
<feature type="coiled-coil region" evidence="1">
    <location>
        <begin position="8"/>
        <end position="35"/>
    </location>
</feature>
<gene>
    <name evidence="2" type="ORF">C2H86_08205</name>
</gene>
<evidence type="ECO:0000256" key="1">
    <source>
        <dbReference type="SAM" id="Coils"/>
    </source>
</evidence>
<protein>
    <submittedName>
        <fullName evidence="2">Uncharacterized protein</fullName>
    </submittedName>
</protein>
<proteinExistence type="predicted"/>
<organism evidence="2 3">
    <name type="scientific">Pseudomonas putida</name>
    <name type="common">Arthrobacter siderocapsulatus</name>
    <dbReference type="NCBI Taxonomy" id="303"/>
    <lineage>
        <taxon>Bacteria</taxon>
        <taxon>Pseudomonadati</taxon>
        <taxon>Pseudomonadota</taxon>
        <taxon>Gammaproteobacteria</taxon>
        <taxon>Pseudomonadales</taxon>
        <taxon>Pseudomonadaceae</taxon>
        <taxon>Pseudomonas</taxon>
    </lineage>
</organism>
<sequence length="61" mass="6893">MDQYNKSGLALQKNLLNLRRERDRLKAEGKHQEAERLGQKISRIEAVVAALPEAAKPPTLQ</sequence>
<dbReference type="RefSeq" id="WP_159409781.1">
    <property type="nucleotide sequence ID" value="NZ_CP026115.2"/>
</dbReference>
<keyword evidence="1" id="KW-0175">Coiled coil</keyword>
<evidence type="ECO:0000313" key="2">
    <source>
        <dbReference type="EMBL" id="QHG64394.1"/>
    </source>
</evidence>
<dbReference type="Proteomes" id="UP000464480">
    <property type="component" value="Chromosome"/>
</dbReference>
<evidence type="ECO:0000313" key="3">
    <source>
        <dbReference type="Proteomes" id="UP000464480"/>
    </source>
</evidence>
<accession>A0A6I6XG37</accession>
<dbReference type="EMBL" id="CP026115">
    <property type="protein sequence ID" value="QHG64394.1"/>
    <property type="molecule type" value="Genomic_DNA"/>
</dbReference>
<name>A0A6I6XG37_PSEPU</name>